<dbReference type="PANTHER" id="PTHR24220">
    <property type="entry name" value="IMPORT ATP-BINDING PROTEIN"/>
    <property type="match status" value="1"/>
</dbReference>
<gene>
    <name evidence="9" type="primary">ftsE</name>
    <name evidence="11" type="ORF">AUJ59_02215</name>
</gene>
<dbReference type="GO" id="GO:0005886">
    <property type="term" value="C:plasma membrane"/>
    <property type="evidence" value="ECO:0007669"/>
    <property type="project" value="UniProtKB-SubCell"/>
</dbReference>
<dbReference type="GO" id="GO:0022857">
    <property type="term" value="F:transmembrane transporter activity"/>
    <property type="evidence" value="ECO:0007669"/>
    <property type="project" value="TreeGrafter"/>
</dbReference>
<dbReference type="InterPro" id="IPR027417">
    <property type="entry name" value="P-loop_NTPase"/>
</dbReference>
<evidence type="ECO:0000256" key="5">
    <source>
        <dbReference type="ARBA" id="ARBA00022741"/>
    </source>
</evidence>
<name>A0A1J4RS53_9BACT</name>
<evidence type="ECO:0000256" key="2">
    <source>
        <dbReference type="ARBA" id="ARBA00020019"/>
    </source>
</evidence>
<comment type="similarity">
    <text evidence="1 9">Belongs to the ABC transporter superfamily.</text>
</comment>
<comment type="function">
    <text evidence="9">Part of the ABC transporter FtsEX involved in cellular division.</text>
</comment>
<dbReference type="GO" id="GO:0005524">
    <property type="term" value="F:ATP binding"/>
    <property type="evidence" value="ECO:0007669"/>
    <property type="project" value="UniProtKB-UniRule"/>
</dbReference>
<sequence>MIVFEKVSKQFSDSTTALDRVSFQIKTGEFVFLIGPSGAGKTSVMKLLRREISPSGGTIIIEDKNLNAIPKKDIPALRRSLAMCYQDFKLLNDRTVAENIGLSLEIAGVAEEKKNDLVKEVLKKVGLEKKGNFFPVQLSGGELQRVGIARAIVANPKVILADEPTGNLDPEAAFDILKLLKEINLAKTTVIVATHNVELVNKFKERVIELKHGQIIRDAKKAKYANE</sequence>
<evidence type="ECO:0000259" key="10">
    <source>
        <dbReference type="PROSITE" id="PS50893"/>
    </source>
</evidence>
<dbReference type="Gene3D" id="3.40.50.300">
    <property type="entry name" value="P-loop containing nucleotide triphosphate hydrolases"/>
    <property type="match status" value="1"/>
</dbReference>
<comment type="caution">
    <text evidence="11">The sequence shown here is derived from an EMBL/GenBank/DDBJ whole genome shotgun (WGS) entry which is preliminary data.</text>
</comment>
<dbReference type="InterPro" id="IPR015854">
    <property type="entry name" value="ABC_transpr_LolD-like"/>
</dbReference>
<dbReference type="InterPro" id="IPR003593">
    <property type="entry name" value="AAA+_ATPase"/>
</dbReference>
<dbReference type="InterPro" id="IPR017871">
    <property type="entry name" value="ABC_transporter-like_CS"/>
</dbReference>
<accession>A0A1J4RS53</accession>
<reference evidence="11 12" key="1">
    <citation type="journal article" date="2016" name="Environ. Microbiol.">
        <title>Genomic resolution of a cold subsurface aquifer community provides metabolic insights for novel microbes adapted to high CO concentrations.</title>
        <authorList>
            <person name="Probst A.J."/>
            <person name="Castelle C.J."/>
            <person name="Singh A."/>
            <person name="Brown C.T."/>
            <person name="Anantharaman K."/>
            <person name="Sharon I."/>
            <person name="Hug L.A."/>
            <person name="Burstein D."/>
            <person name="Emerson J.B."/>
            <person name="Thomas B.C."/>
            <person name="Banfield J.F."/>
        </authorList>
    </citation>
    <scope>NUCLEOTIDE SEQUENCE [LARGE SCALE GENOMIC DNA]</scope>
    <source>
        <strain evidence="11">CG1_02_47_37</strain>
    </source>
</reference>
<dbReference type="PROSITE" id="PS00211">
    <property type="entry name" value="ABC_TRANSPORTER_1"/>
    <property type="match status" value="1"/>
</dbReference>
<keyword evidence="5 9" id="KW-0547">Nucleotide-binding</keyword>
<evidence type="ECO:0000256" key="8">
    <source>
        <dbReference type="ARBA" id="ARBA00023306"/>
    </source>
</evidence>
<keyword evidence="8 9" id="KW-0131">Cell cycle</keyword>
<dbReference type="AlphaFoldDB" id="A0A1J4RS53"/>
<keyword evidence="3 9" id="KW-1003">Cell membrane</keyword>
<keyword evidence="6 9" id="KW-0067">ATP-binding</keyword>
<evidence type="ECO:0000313" key="11">
    <source>
        <dbReference type="EMBL" id="OIN89226.1"/>
    </source>
</evidence>
<evidence type="ECO:0000256" key="6">
    <source>
        <dbReference type="ARBA" id="ARBA00022840"/>
    </source>
</evidence>
<dbReference type="Pfam" id="PF00005">
    <property type="entry name" value="ABC_tran"/>
    <property type="match status" value="1"/>
</dbReference>
<comment type="subcellular location">
    <subcellularLocation>
        <location evidence="9">Cell membrane</location>
        <topology evidence="9">Peripheral membrane protein</topology>
        <orientation evidence="9">Cytoplasmic side</orientation>
    </subcellularLocation>
</comment>
<protein>
    <recommendedName>
        <fullName evidence="2 9">Cell division ATP-binding protein FtsE</fullName>
    </recommendedName>
</protein>
<keyword evidence="4 9" id="KW-0132">Cell division</keyword>
<comment type="subunit">
    <text evidence="9">Homodimer. Forms a membrane-associated complex with FtsX.</text>
</comment>
<evidence type="ECO:0000256" key="3">
    <source>
        <dbReference type="ARBA" id="ARBA00022475"/>
    </source>
</evidence>
<organism evidence="11 12">
    <name type="scientific">Candidatus Beckwithbacteria bacterium CG1_02_47_37</name>
    <dbReference type="NCBI Taxonomy" id="1805034"/>
    <lineage>
        <taxon>Bacteria</taxon>
        <taxon>Candidatus Beckwithiibacteriota</taxon>
    </lineage>
</organism>
<evidence type="ECO:0000256" key="4">
    <source>
        <dbReference type="ARBA" id="ARBA00022618"/>
    </source>
</evidence>
<dbReference type="SUPFAM" id="SSF52540">
    <property type="entry name" value="P-loop containing nucleoside triphosphate hydrolases"/>
    <property type="match status" value="1"/>
</dbReference>
<dbReference type="Proteomes" id="UP000183144">
    <property type="component" value="Unassembled WGS sequence"/>
</dbReference>
<evidence type="ECO:0000256" key="9">
    <source>
        <dbReference type="RuleBase" id="RU365094"/>
    </source>
</evidence>
<dbReference type="InterPro" id="IPR005286">
    <property type="entry name" value="Cell_div_FtsE"/>
</dbReference>
<dbReference type="STRING" id="1805034.AUJ59_02215"/>
<dbReference type="GO" id="GO:0016887">
    <property type="term" value="F:ATP hydrolysis activity"/>
    <property type="evidence" value="ECO:0007669"/>
    <property type="project" value="InterPro"/>
</dbReference>
<dbReference type="PANTHER" id="PTHR24220:SF470">
    <property type="entry name" value="CELL DIVISION ATP-BINDING PROTEIN FTSE"/>
    <property type="match status" value="1"/>
</dbReference>
<proteinExistence type="inferred from homology"/>
<dbReference type="FunFam" id="3.40.50.300:FF:000056">
    <property type="entry name" value="Cell division ATP-binding protein FtsE"/>
    <property type="match status" value="1"/>
</dbReference>
<dbReference type="GO" id="GO:0051301">
    <property type="term" value="P:cell division"/>
    <property type="evidence" value="ECO:0007669"/>
    <property type="project" value="UniProtKB-UniRule"/>
</dbReference>
<feature type="domain" description="ABC transporter" evidence="10">
    <location>
        <begin position="2"/>
        <end position="227"/>
    </location>
</feature>
<evidence type="ECO:0000256" key="7">
    <source>
        <dbReference type="ARBA" id="ARBA00023136"/>
    </source>
</evidence>
<dbReference type="NCBIfam" id="TIGR02673">
    <property type="entry name" value="FtsE"/>
    <property type="match status" value="1"/>
</dbReference>
<dbReference type="SMART" id="SM00382">
    <property type="entry name" value="AAA"/>
    <property type="match status" value="1"/>
</dbReference>
<dbReference type="InterPro" id="IPR003439">
    <property type="entry name" value="ABC_transporter-like_ATP-bd"/>
</dbReference>
<dbReference type="EMBL" id="MNUI01000038">
    <property type="protein sequence ID" value="OIN89226.1"/>
    <property type="molecule type" value="Genomic_DNA"/>
</dbReference>
<keyword evidence="7 9" id="KW-0472">Membrane</keyword>
<evidence type="ECO:0000256" key="1">
    <source>
        <dbReference type="ARBA" id="ARBA00005417"/>
    </source>
</evidence>
<evidence type="ECO:0000313" key="12">
    <source>
        <dbReference type="Proteomes" id="UP000183144"/>
    </source>
</evidence>
<dbReference type="PROSITE" id="PS50893">
    <property type="entry name" value="ABC_TRANSPORTER_2"/>
    <property type="match status" value="1"/>
</dbReference>